<dbReference type="EMBL" id="FQZH01000002">
    <property type="protein sequence ID" value="SHJ29342.1"/>
    <property type="molecule type" value="Genomic_DNA"/>
</dbReference>
<dbReference type="STRING" id="683124.SAMN05444337_1759"/>
<protein>
    <submittedName>
        <fullName evidence="4">Acyl carrier protein phosphodiesterase</fullName>
    </submittedName>
</protein>
<evidence type="ECO:0000256" key="1">
    <source>
        <dbReference type="ARBA" id="ARBA00022516"/>
    </source>
</evidence>
<dbReference type="Proteomes" id="UP000184232">
    <property type="component" value="Unassembled WGS sequence"/>
</dbReference>
<gene>
    <name evidence="4" type="ORF">SAMN05444337_1759</name>
</gene>
<dbReference type="GO" id="GO:0006633">
    <property type="term" value="P:fatty acid biosynthetic process"/>
    <property type="evidence" value="ECO:0007669"/>
    <property type="project" value="InterPro"/>
</dbReference>
<evidence type="ECO:0000256" key="2">
    <source>
        <dbReference type="ARBA" id="ARBA00022801"/>
    </source>
</evidence>
<name>A0A1M6I4K7_9FLAO</name>
<proteinExistence type="predicted"/>
<evidence type="ECO:0000256" key="3">
    <source>
        <dbReference type="ARBA" id="ARBA00023098"/>
    </source>
</evidence>
<dbReference type="PANTHER" id="PTHR38764">
    <property type="entry name" value="ACYL CARRIER PROTEIN PHOSPHODIESTERASE"/>
    <property type="match status" value="1"/>
</dbReference>
<evidence type="ECO:0000313" key="4">
    <source>
        <dbReference type="EMBL" id="SHJ29342.1"/>
    </source>
</evidence>
<dbReference type="Pfam" id="PF04336">
    <property type="entry name" value="ACP_PD"/>
    <property type="match status" value="1"/>
</dbReference>
<keyword evidence="3" id="KW-0443">Lipid metabolism</keyword>
<keyword evidence="1" id="KW-0444">Lipid biosynthesis</keyword>
<dbReference type="GO" id="GO:0008770">
    <property type="term" value="F:[acyl-carrier-protein] phosphodiesterase activity"/>
    <property type="evidence" value="ECO:0007669"/>
    <property type="project" value="InterPro"/>
</dbReference>
<dbReference type="InterPro" id="IPR007431">
    <property type="entry name" value="ACP_PD"/>
</dbReference>
<dbReference type="PANTHER" id="PTHR38764:SF1">
    <property type="entry name" value="ACYL CARRIER PROTEIN PHOSPHODIESTERASE"/>
    <property type="match status" value="1"/>
</dbReference>
<evidence type="ECO:0000313" key="5">
    <source>
        <dbReference type="Proteomes" id="UP000184232"/>
    </source>
</evidence>
<accession>A0A1M6I4K7</accession>
<dbReference type="OrthoDB" id="8442777at2"/>
<dbReference type="AlphaFoldDB" id="A0A1M6I4K7"/>
<reference evidence="4 5" key="1">
    <citation type="submission" date="2016-11" db="EMBL/GenBank/DDBJ databases">
        <authorList>
            <person name="Jaros S."/>
            <person name="Januszkiewicz K."/>
            <person name="Wedrychowicz H."/>
        </authorList>
    </citation>
    <scope>NUCLEOTIDE SEQUENCE [LARGE SCALE GENOMIC DNA]</scope>
    <source>
        <strain evidence="4 5">DSM 22807</strain>
    </source>
</reference>
<keyword evidence="5" id="KW-1185">Reference proteome</keyword>
<sequence length="196" mass="23430">MNYLAHIYLSGENNLLKVGNFMADSVKGNDYLNYPDDLRKGILLHRAIDSFTDANEIYRQSKHRLHENYGHYSGVIMDVLYDHFLAKNWKNFSSIPLDYFIDDFYKILVENFDTLPEKTKKIVPYLIEQNWLNSYQTISGIERILWQMSHRIKFKVDLSKAAIFELNEFYNEFEAEFFDFMKEIEFMCKEKLKELG</sequence>
<dbReference type="RefSeq" id="WP_072784106.1">
    <property type="nucleotide sequence ID" value="NZ_CP045292.1"/>
</dbReference>
<keyword evidence="2" id="KW-0378">Hydrolase</keyword>
<organism evidence="4 5">
    <name type="scientific">Flavobacterium haoranii</name>
    <dbReference type="NCBI Taxonomy" id="683124"/>
    <lineage>
        <taxon>Bacteria</taxon>
        <taxon>Pseudomonadati</taxon>
        <taxon>Bacteroidota</taxon>
        <taxon>Flavobacteriia</taxon>
        <taxon>Flavobacteriales</taxon>
        <taxon>Flavobacteriaceae</taxon>
        <taxon>Flavobacterium</taxon>
    </lineage>
</organism>
<dbReference type="PIRSF" id="PIRSF011489">
    <property type="entry name" value="DUF479"/>
    <property type="match status" value="1"/>
</dbReference>